<evidence type="ECO:0000259" key="7">
    <source>
        <dbReference type="PROSITE" id="PS50280"/>
    </source>
</evidence>
<dbReference type="PANTHER" id="PTHR46402">
    <property type="entry name" value="SET AND MYND DOMAIN-CONTAINING PROTEIN 5"/>
    <property type="match status" value="1"/>
</dbReference>
<keyword evidence="1" id="KW-0489">Methyltransferase</keyword>
<feature type="domain" description="SET" evidence="7">
    <location>
        <begin position="96"/>
        <end position="381"/>
    </location>
</feature>
<accession>S8FBC3</accession>
<keyword evidence="3" id="KW-0949">S-adenosyl-L-methionine</keyword>
<sequence length="445" mass="48751">MSASPTENDLRSALHVLRKAFPSLGAAKLHAQLLTQHPDWTVSEKRTRKILQQEGLVLSSVSAQTHGPAQPGLNSADDNIPRSQLVEGLDIRKWTTKVEVRLFGRKKGKGLVASENIAEGEVVWKEEPFSLAPEWDIYDLQVKGLACAFCSTPLNTTSSLVLSCASSSSLAACTARFCNRLCLSRSARAHPLLCPDSNPASVGLIKFARHGEWMALHALAQCTSRILLAYQRDETQGAEDWRFLRAMAQLGMEQRAKGGWLNGAEPDRAAWKKTFELYLHAFREPTTDRDKKRLARILKKPINPEVADALFTYDAFLLGLGRMSLNQEAHGGLYVLHSHLNHSCEPNLSVRHLDQRSALARITVLARRAVPRGEELTITYVDPGLPVAQRRRRLLEWGFGPCECARCVREAEAGAENGAGDGDAPGVDGGMAGLEAELKAGLGVV</sequence>
<dbReference type="Gene3D" id="6.10.140.2220">
    <property type="match status" value="1"/>
</dbReference>
<dbReference type="GO" id="GO:0042799">
    <property type="term" value="F:histone H4K20 methyltransferase activity"/>
    <property type="evidence" value="ECO:0007669"/>
    <property type="project" value="TreeGrafter"/>
</dbReference>
<dbReference type="AlphaFoldDB" id="S8FBC3"/>
<dbReference type="CDD" id="cd20071">
    <property type="entry name" value="SET_SMYD"/>
    <property type="match status" value="1"/>
</dbReference>
<evidence type="ECO:0000256" key="6">
    <source>
        <dbReference type="ARBA" id="ARBA00048619"/>
    </source>
</evidence>
<evidence type="ECO:0000313" key="9">
    <source>
        <dbReference type="Proteomes" id="UP000015241"/>
    </source>
</evidence>
<dbReference type="eggNOG" id="KOG2084">
    <property type="taxonomic scope" value="Eukaryota"/>
</dbReference>
<evidence type="ECO:0000256" key="4">
    <source>
        <dbReference type="ARBA" id="ARBA00042380"/>
    </source>
</evidence>
<evidence type="ECO:0000256" key="5">
    <source>
        <dbReference type="ARBA" id="ARBA00044528"/>
    </source>
</evidence>
<dbReference type="GO" id="GO:0032259">
    <property type="term" value="P:methylation"/>
    <property type="evidence" value="ECO:0007669"/>
    <property type="project" value="UniProtKB-KW"/>
</dbReference>
<dbReference type="HOGENOM" id="CLU_031650_0_0_1"/>
<comment type="catalytic activity">
    <reaction evidence="6">
        <text>L-lysyl-[histone] + S-adenosyl-L-methionine = N(6)-methyl-L-lysyl-[histone] + S-adenosyl-L-homocysteine + H(+)</text>
        <dbReference type="Rhea" id="RHEA:10024"/>
        <dbReference type="Rhea" id="RHEA-COMP:9845"/>
        <dbReference type="Rhea" id="RHEA-COMP:9846"/>
        <dbReference type="ChEBI" id="CHEBI:15378"/>
        <dbReference type="ChEBI" id="CHEBI:29969"/>
        <dbReference type="ChEBI" id="CHEBI:57856"/>
        <dbReference type="ChEBI" id="CHEBI:59789"/>
        <dbReference type="ChEBI" id="CHEBI:61929"/>
    </reaction>
    <physiologicalReaction direction="left-to-right" evidence="6">
        <dbReference type="Rhea" id="RHEA:10025"/>
    </physiologicalReaction>
</comment>
<dbReference type="STRING" id="743788.S8FBC3"/>
<name>S8FBC3_FOMSC</name>
<dbReference type="PROSITE" id="PS50280">
    <property type="entry name" value="SET"/>
    <property type="match status" value="1"/>
</dbReference>
<dbReference type="OrthoDB" id="438641at2759"/>
<keyword evidence="9" id="KW-1185">Reference proteome</keyword>
<dbReference type="Pfam" id="PF00856">
    <property type="entry name" value="SET"/>
    <property type="match status" value="1"/>
</dbReference>
<proteinExistence type="predicted"/>
<evidence type="ECO:0000256" key="3">
    <source>
        <dbReference type="ARBA" id="ARBA00022691"/>
    </source>
</evidence>
<keyword evidence="2" id="KW-0808">Transferase</keyword>
<dbReference type="Proteomes" id="UP000015241">
    <property type="component" value="Unassembled WGS sequence"/>
</dbReference>
<organism evidence="8 9">
    <name type="scientific">Fomitopsis schrenkii</name>
    <name type="common">Brown rot fungus</name>
    <dbReference type="NCBI Taxonomy" id="2126942"/>
    <lineage>
        <taxon>Eukaryota</taxon>
        <taxon>Fungi</taxon>
        <taxon>Dikarya</taxon>
        <taxon>Basidiomycota</taxon>
        <taxon>Agaricomycotina</taxon>
        <taxon>Agaricomycetes</taxon>
        <taxon>Polyporales</taxon>
        <taxon>Fomitopsis</taxon>
    </lineage>
</organism>
<dbReference type="GO" id="GO:0045814">
    <property type="term" value="P:negative regulation of gene expression, epigenetic"/>
    <property type="evidence" value="ECO:0007669"/>
    <property type="project" value="TreeGrafter"/>
</dbReference>
<dbReference type="SMART" id="SM00317">
    <property type="entry name" value="SET"/>
    <property type="match status" value="1"/>
</dbReference>
<evidence type="ECO:0000313" key="8">
    <source>
        <dbReference type="EMBL" id="EPS98900.1"/>
    </source>
</evidence>
<dbReference type="InterPro" id="IPR001214">
    <property type="entry name" value="SET_dom"/>
</dbReference>
<gene>
    <name evidence="8" type="ORF">FOMPIDRAFT_1024458</name>
</gene>
<dbReference type="InterPro" id="IPR046341">
    <property type="entry name" value="SET_dom_sf"/>
</dbReference>
<dbReference type="Gene3D" id="1.10.220.160">
    <property type="match status" value="1"/>
</dbReference>
<dbReference type="InParanoid" id="S8FBC3"/>
<dbReference type="EMBL" id="KE504161">
    <property type="protein sequence ID" value="EPS98900.1"/>
    <property type="molecule type" value="Genomic_DNA"/>
</dbReference>
<evidence type="ECO:0000256" key="1">
    <source>
        <dbReference type="ARBA" id="ARBA00022603"/>
    </source>
</evidence>
<dbReference type="PANTHER" id="PTHR46402:SF2">
    <property type="entry name" value="HISTONE-LYSINE N-TRIMETHYLTRANSFERASE SMYD5"/>
    <property type="match status" value="1"/>
</dbReference>
<dbReference type="Gene3D" id="2.170.270.10">
    <property type="entry name" value="SET domain"/>
    <property type="match status" value="1"/>
</dbReference>
<reference evidence="8 9" key="1">
    <citation type="journal article" date="2012" name="Science">
        <title>The Paleozoic origin of enzymatic lignin decomposition reconstructed from 31 fungal genomes.</title>
        <authorList>
            <person name="Floudas D."/>
            <person name="Binder M."/>
            <person name="Riley R."/>
            <person name="Barry K."/>
            <person name="Blanchette R.A."/>
            <person name="Henrissat B."/>
            <person name="Martinez A.T."/>
            <person name="Otillar R."/>
            <person name="Spatafora J.W."/>
            <person name="Yadav J.S."/>
            <person name="Aerts A."/>
            <person name="Benoit I."/>
            <person name="Boyd A."/>
            <person name="Carlson A."/>
            <person name="Copeland A."/>
            <person name="Coutinho P.M."/>
            <person name="de Vries R.P."/>
            <person name="Ferreira P."/>
            <person name="Findley K."/>
            <person name="Foster B."/>
            <person name="Gaskell J."/>
            <person name="Glotzer D."/>
            <person name="Gorecki P."/>
            <person name="Heitman J."/>
            <person name="Hesse C."/>
            <person name="Hori C."/>
            <person name="Igarashi K."/>
            <person name="Jurgens J.A."/>
            <person name="Kallen N."/>
            <person name="Kersten P."/>
            <person name="Kohler A."/>
            <person name="Kuees U."/>
            <person name="Kumar T.K.A."/>
            <person name="Kuo A."/>
            <person name="LaButti K."/>
            <person name="Larrondo L.F."/>
            <person name="Lindquist E."/>
            <person name="Ling A."/>
            <person name="Lombard V."/>
            <person name="Lucas S."/>
            <person name="Lundell T."/>
            <person name="Martin R."/>
            <person name="McLaughlin D.J."/>
            <person name="Morgenstern I."/>
            <person name="Morin E."/>
            <person name="Murat C."/>
            <person name="Nagy L.G."/>
            <person name="Nolan M."/>
            <person name="Ohm R.A."/>
            <person name="Patyshakuliyeva A."/>
            <person name="Rokas A."/>
            <person name="Ruiz-Duenas F.J."/>
            <person name="Sabat G."/>
            <person name="Salamov A."/>
            <person name="Samejima M."/>
            <person name="Schmutz J."/>
            <person name="Slot J.C."/>
            <person name="St John F."/>
            <person name="Stenlid J."/>
            <person name="Sun H."/>
            <person name="Sun S."/>
            <person name="Syed K."/>
            <person name="Tsang A."/>
            <person name="Wiebenga A."/>
            <person name="Young D."/>
            <person name="Pisabarro A."/>
            <person name="Eastwood D.C."/>
            <person name="Martin F."/>
            <person name="Cullen D."/>
            <person name="Grigoriev I.V."/>
            <person name="Hibbett D.S."/>
        </authorList>
    </citation>
    <scope>NUCLEOTIDE SEQUENCE</scope>
    <source>
        <strain evidence="9">FP-58527</strain>
    </source>
</reference>
<dbReference type="SUPFAM" id="SSF82199">
    <property type="entry name" value="SET domain"/>
    <property type="match status" value="1"/>
</dbReference>
<protein>
    <recommendedName>
        <fullName evidence="5">Histone-lysine N-methyltransferase SET5</fullName>
    </recommendedName>
    <alternativeName>
        <fullName evidence="4">SET domain-containing protein 5</fullName>
    </alternativeName>
</protein>
<evidence type="ECO:0000256" key="2">
    <source>
        <dbReference type="ARBA" id="ARBA00022679"/>
    </source>
</evidence>